<dbReference type="FunFam" id="1.10.1200.10:FF:000005">
    <property type="entry name" value="Nonribosomal peptide synthetase 1"/>
    <property type="match status" value="2"/>
</dbReference>
<dbReference type="Gene3D" id="3.40.50.980">
    <property type="match status" value="4"/>
</dbReference>
<dbReference type="InterPro" id="IPR023213">
    <property type="entry name" value="CAT-like_dom_sf"/>
</dbReference>
<dbReference type="InterPro" id="IPR006162">
    <property type="entry name" value="Ppantetheine_attach_site"/>
</dbReference>
<dbReference type="RefSeq" id="WP_011207635.1">
    <property type="nucleotide sequence ID" value="NC_006361.1"/>
</dbReference>
<dbReference type="Gene3D" id="3.40.50.1820">
    <property type="entry name" value="alpha/beta hydrolase"/>
    <property type="match status" value="1"/>
</dbReference>
<dbReference type="SMART" id="SM00824">
    <property type="entry name" value="PKS_TE"/>
    <property type="match status" value="1"/>
</dbReference>
<dbReference type="Gene3D" id="1.10.1200.10">
    <property type="entry name" value="ACP-like"/>
    <property type="match status" value="3"/>
</dbReference>
<evidence type="ECO:0000313" key="7">
    <source>
        <dbReference type="EMBL" id="BAD55950.1"/>
    </source>
</evidence>
<dbReference type="HOGENOM" id="CLU_000022_0_0_11"/>
<dbReference type="GO" id="GO:0044550">
    <property type="term" value="P:secondary metabolite biosynthetic process"/>
    <property type="evidence" value="ECO:0007669"/>
    <property type="project" value="TreeGrafter"/>
</dbReference>
<dbReference type="NCBIfam" id="TIGR01733">
    <property type="entry name" value="AA-adenyl-dom"/>
    <property type="match status" value="3"/>
</dbReference>
<dbReference type="FunFam" id="1.10.1200.10:FF:000016">
    <property type="entry name" value="Non-ribosomal peptide synthase"/>
    <property type="match status" value="1"/>
</dbReference>
<dbReference type="PROSITE" id="PS50075">
    <property type="entry name" value="CARRIER"/>
    <property type="match status" value="3"/>
</dbReference>
<dbReference type="SUPFAM" id="SSF52777">
    <property type="entry name" value="CoA-dependent acyltransferases"/>
    <property type="match status" value="10"/>
</dbReference>
<dbReference type="GO" id="GO:0017000">
    <property type="term" value="P:antibiotic biosynthetic process"/>
    <property type="evidence" value="ECO:0007669"/>
    <property type="project" value="UniProtKB-KW"/>
</dbReference>
<dbReference type="SUPFAM" id="SSF56801">
    <property type="entry name" value="Acetyl-CoA synthetase-like"/>
    <property type="match status" value="3"/>
</dbReference>
<dbReference type="Pfam" id="PF00550">
    <property type="entry name" value="PP-binding"/>
    <property type="match status" value="3"/>
</dbReference>
<dbReference type="NCBIfam" id="TIGR01720">
    <property type="entry name" value="NRPS-para261"/>
    <property type="match status" value="1"/>
</dbReference>
<dbReference type="PANTHER" id="PTHR45527">
    <property type="entry name" value="NONRIBOSOMAL PEPTIDE SYNTHETASE"/>
    <property type="match status" value="1"/>
</dbReference>
<dbReference type="EMBL" id="AP006618">
    <property type="protein sequence ID" value="BAD55950.1"/>
    <property type="molecule type" value="Genomic_DNA"/>
</dbReference>
<dbReference type="Gene3D" id="3.30.300.30">
    <property type="match status" value="3"/>
</dbReference>
<dbReference type="InterPro" id="IPR009081">
    <property type="entry name" value="PP-bd_ACP"/>
</dbReference>
<accession>Q5Z0U1</accession>
<comment type="cofactor">
    <cofactor evidence="1">
        <name>pantetheine 4'-phosphate</name>
        <dbReference type="ChEBI" id="CHEBI:47942"/>
    </cofactor>
</comment>
<proteinExistence type="predicted"/>
<dbReference type="Gene3D" id="2.30.38.10">
    <property type="entry name" value="Luciferase, Domain 3"/>
    <property type="match status" value="2"/>
</dbReference>
<dbReference type="InterPro" id="IPR010060">
    <property type="entry name" value="NRPS_synth"/>
</dbReference>
<evidence type="ECO:0000259" key="6">
    <source>
        <dbReference type="PROSITE" id="PS50075"/>
    </source>
</evidence>
<dbReference type="FunFam" id="3.40.50.12780:FF:000012">
    <property type="entry name" value="Non-ribosomal peptide synthetase"/>
    <property type="match status" value="1"/>
</dbReference>
<name>Q5Z0U1_NOCFA</name>
<dbReference type="SMART" id="SM00823">
    <property type="entry name" value="PKS_PP"/>
    <property type="match status" value="3"/>
</dbReference>
<dbReference type="InterPro" id="IPR036736">
    <property type="entry name" value="ACP-like_sf"/>
</dbReference>
<organism evidence="7 8">
    <name type="scientific">Nocardia farcinica (strain IFM 10152)</name>
    <dbReference type="NCBI Taxonomy" id="247156"/>
    <lineage>
        <taxon>Bacteria</taxon>
        <taxon>Bacillati</taxon>
        <taxon>Actinomycetota</taxon>
        <taxon>Actinomycetes</taxon>
        <taxon>Mycobacteriales</taxon>
        <taxon>Nocardiaceae</taxon>
        <taxon>Nocardia</taxon>
    </lineage>
</organism>
<protein>
    <submittedName>
        <fullName evidence="7">Putative non-ribosomal peptide synthetase</fullName>
    </submittedName>
</protein>
<dbReference type="GO" id="GO:0005829">
    <property type="term" value="C:cytosol"/>
    <property type="evidence" value="ECO:0007669"/>
    <property type="project" value="TreeGrafter"/>
</dbReference>
<dbReference type="InterPro" id="IPR042099">
    <property type="entry name" value="ANL_N_sf"/>
</dbReference>
<dbReference type="NCBIfam" id="NF003417">
    <property type="entry name" value="PRK04813.1"/>
    <property type="match status" value="3"/>
</dbReference>
<dbReference type="eggNOG" id="COG1020">
    <property type="taxonomic scope" value="Bacteria"/>
</dbReference>
<dbReference type="Proteomes" id="UP000006820">
    <property type="component" value="Chromosome"/>
</dbReference>
<dbReference type="InterPro" id="IPR020802">
    <property type="entry name" value="TesA-like"/>
</dbReference>
<dbReference type="STRING" id="247156.NFA_11050"/>
<feature type="domain" description="Carrier" evidence="6">
    <location>
        <begin position="2507"/>
        <end position="2582"/>
    </location>
</feature>
<dbReference type="Pfam" id="PF00668">
    <property type="entry name" value="Condensation"/>
    <property type="match status" value="5"/>
</dbReference>
<dbReference type="UniPathway" id="UPA00011"/>
<dbReference type="SUPFAM" id="SSF53474">
    <property type="entry name" value="alpha/beta-Hydrolases"/>
    <property type="match status" value="1"/>
</dbReference>
<dbReference type="CDD" id="cd19540">
    <property type="entry name" value="LCL_NRPS-like"/>
    <property type="match status" value="1"/>
</dbReference>
<feature type="domain" description="Carrier" evidence="6">
    <location>
        <begin position="972"/>
        <end position="1046"/>
    </location>
</feature>
<dbReference type="Pfam" id="PF13193">
    <property type="entry name" value="AMP-binding_C"/>
    <property type="match status" value="3"/>
</dbReference>
<dbReference type="ESTHER" id="nocfa-q5z0u1">
    <property type="family name" value="Thioesterase"/>
</dbReference>
<dbReference type="InterPro" id="IPR029058">
    <property type="entry name" value="AB_hydrolase_fold"/>
</dbReference>
<evidence type="ECO:0000256" key="4">
    <source>
        <dbReference type="ARBA" id="ARBA00022737"/>
    </source>
</evidence>
<gene>
    <name evidence="7" type="ordered locus">NFA_11050</name>
</gene>
<dbReference type="Pfam" id="PF00975">
    <property type="entry name" value="Thioesterase"/>
    <property type="match status" value="1"/>
</dbReference>
<dbReference type="InterPro" id="IPR001031">
    <property type="entry name" value="Thioesterase"/>
</dbReference>
<dbReference type="Gene3D" id="3.30.559.10">
    <property type="entry name" value="Chloramphenicol acetyltransferase-like domain"/>
    <property type="match status" value="5"/>
</dbReference>
<dbReference type="GO" id="GO:0008610">
    <property type="term" value="P:lipid biosynthetic process"/>
    <property type="evidence" value="ECO:0007669"/>
    <property type="project" value="UniProtKB-ARBA"/>
</dbReference>
<keyword evidence="3" id="KW-0597">Phosphoprotein</keyword>
<dbReference type="InterPro" id="IPR025110">
    <property type="entry name" value="AMP-bd_C"/>
</dbReference>
<reference evidence="7 8" key="1">
    <citation type="journal article" date="2004" name="Proc. Natl. Acad. Sci. U.S.A.">
        <title>The complete genomic sequence of Nocardia farcinica IFM 10152.</title>
        <authorList>
            <person name="Ishikawa J."/>
            <person name="Yamashita A."/>
            <person name="Mikami Y."/>
            <person name="Hoshino Y."/>
            <person name="Kurita H."/>
            <person name="Hotta K."/>
            <person name="Shiba T."/>
            <person name="Hattori M."/>
        </authorList>
    </citation>
    <scope>NUCLEOTIDE SEQUENCE [LARGE SCALE GENOMIC DNA]</scope>
    <source>
        <strain evidence="7 8">IFM 10152</strain>
    </source>
</reference>
<dbReference type="InterPro" id="IPR010071">
    <property type="entry name" value="AA_adenyl_dom"/>
</dbReference>
<keyword evidence="2" id="KW-0596">Phosphopantetheine</keyword>
<evidence type="ECO:0000256" key="2">
    <source>
        <dbReference type="ARBA" id="ARBA00022450"/>
    </source>
</evidence>
<dbReference type="CDD" id="cd19543">
    <property type="entry name" value="DCL_NRPS"/>
    <property type="match status" value="1"/>
</dbReference>
<dbReference type="KEGG" id="nfa:NFA_11050"/>
<evidence type="ECO:0000313" key="8">
    <source>
        <dbReference type="Proteomes" id="UP000006820"/>
    </source>
</evidence>
<feature type="domain" description="Carrier" evidence="6">
    <location>
        <begin position="3569"/>
        <end position="3643"/>
    </location>
</feature>
<dbReference type="FunFam" id="2.30.38.10:FF:000001">
    <property type="entry name" value="Non-ribosomal peptide synthetase PvdI"/>
    <property type="match status" value="1"/>
</dbReference>
<sequence>MPQRSVSPVAAREQLPADAFPLSAAQRGIWFAQHFAGDTPISIAQYVELTGPVDVELLAAVSRQAGREFGTGYLRLIEVDGLPYQVVDTGIEHDLPVIDLRDAADPVAAAQEWMRAEYSAPLDLLSDRLGAFAMLRLGDEHWYWYQRIHHIVLDGFGAVTMVRRIAELYTAARTGTQPPPSTAEDLRAIVAADAAYRDSARFEADGAHWREHLAGMAEPVGLAGRTAPVDAHPIVAAGELPSATAELIDAVARAESSGVAPIVVAAFAAYLAAATSAAEVTLSLPVSGRTTAALRRSGGMVANVVPLRLRVDPAITVGALIRAAQGELTSALRRQRYRQEDIVRDLGWAVDEAASFGPTVNLMMIDTRITLGEVVARTHVLTSGLIEDLFLNLYPGVGGETTHLDFQANPNLYAPDELAGHHSRFLDFLHGFLAAGTAAPLRDVPVLNPAERAELLPARGPAGLPPRTLPDLLIAGATRDLDAIAVRAGDRALTYREVLAYASRVARLLIAQGAGPETAVAVAIPRSMESVLATWAVALTGAAFVPIDPGLPADRIEHMVGDSGVQAGVTVAAARPALPGHLTWLALDDPATAAIVADQDPATVTAADRRAPAHPDQPAYLIYTSGSTGLPKAVVVPHRGLANLAAGSGAAFGVTAEAVVAHAVSPSFDISVEELLVTFAAGATLAVVPPHAYAGEELAEVLRAHEVTCLNVTPAVVGSLDPASLPAVRTVVVGGDACPPELVARWAGRRLLNGYGPTETTVTATLSAPLSPDGPVTIGSPATGMTALVLDPWLRPVPPGVTGELYLGGPGLARGYHRRNGLTASRFVANPYAPGERMYRTGDLVRWRRAGERLELDYAGRTDFQVKVRGYRIELGEIDAALEHRPEVEFALTIGATTPAGATALVSYVVATPGCEVQPEALKAAVGETLPGYMVPSVIMVLDAVPLTSVGKVDRRALPAPDFGARPGVHRAPSTPREETLAGLFAEVLGLDAVGVDENFFALGGDSIVSIQLVSRARAAGLRFSARDVFERKTVAALAAVAADAADTAVTELPGGGVGPIPITPIVAAMLAQGPTWHRYGQAALLAVPSDADAAQLTNAVQALVDRHDILRSTLHEGDGWAWTVAAPGAVDAAALVEVIEVAEPEVPEQVVEAALQAAADRLDPAAGPLARFVLLRPAAPAGTPLLWLVLHHLVVDGVSWRILVPDLVTAWAGGELEPVGTSFRRWAHATVEQAEARVGELPVWQAIAAVPDPPLGRRAADPAVDVVATAGERRTTVPGEIAATAVDVLPELFHCGADDVLLAALAMAVARWRGRTRMLFTMEGHGREESVLPGADLARTVGWFTSVYPIALDLTGIDLADAFAGGPAAGAAIKAVKEQVRAIPDKGVGYGMLRYLNPATAPELAAGPTPQISVNYLGRATTDSDGSHWLPRRFAGTTDERAPLPAVVDINAILGTAGLEITWTYASGILDAAEVDELARHWADALAALAAHAERPGAGGHTPSDFPLTTVTQEQLVRWEREYPNLAQVWPLSPLQYGLLFHAWYDTDTADGYTVQTRLTLAGRVDGARLRAAAQVLVDRHENLRVAFVETPDGPRQLVLADAEVSWRDTDLTHLPPGDRARELDRVLAVDAGTRFDLARPPLIRFQLVRTDADTYTLLMTNHHLVLDGWSTPLLVRELLTVYIAAGLGAPVADVLPPAPSYREFLAWLAEQRPADGDDSLTVWRRALAGVDAPTRAVPTLAGIRSTESGMVSVDLPATAVARLEATTRAAGATVNVAVQAAWALLLTMLTGRTDVVFGGTVSGRPPQLPGVEEMVGLFINTLPVRVRLDPAETVGELLARVQAEQAALLDHQHVGLAAIHEAVGLPELFDTLTVFESYPVDREALSQSLDIAGMRVLDVAGTDATPYPLNLMVIPLHAVPGEPGDRLRLTIKFMADHLPEPAAARLLDRFVALLEQIAADPHRRVAAVQHCDPAELAALAPVRGPASVPARTLPEVLTAAAALDPDAVAVSAGTDSMTYRELDAWSNRFARVLLRRGVGAEVFVVLALTRSVESVVAVWALAKTGAAFAPLDPNYPVERIEHILTDSKAPIGVTVRATGETLPGTIDWLLLDDLATIRRAMTVPDDPITDAERGGAIRLDQTAYLIYTSGSTGKPKAVLLSHRGIADLVAAQHESLDLEPSARALQVASPSFDASVFELLTAHAVGGHLVLSPPEVYGGPELERLLRDRRVSHAVITPSVLATMDPRELPDLRVLAVAGEASGPELTAQWAVGRRMLNLYGPTEFSIWATGPGELRPGEPVTVGGPIRGAAVLVLDTWLRPVPMGVEGELYLAGPAIARGYFNRFAMTAARFVANPWGAPGERMYRTGDMVRWIEVPRDGRAVRELEYLGRSDFQVKIRGLRIELGEIDAVLAADDAVDYAATIGLPGPAGEPVLVSYVVPVPGRTPGELDAERLRSRVAGVLPGYMVPAHLVVLDEVPLTPVGKLDRKALPVPDFTVSQRPYLAPRTAVERAVAEVFAEVLGAERVSVDHSFFELGGNSLSATKVVARVNAALNATVALRDLFDAPTAAQLAARVVPAVDGPSGLPVLAPRLRPDRVPLSPAQQRMWVLNRLEPDSPAYNIAVALRLTGVLDTAAMRRALAAVVRRHESLRTVYPADAEGPRQVVVGVEVAAPEPAVQPIDDGAALRAAIAELACAGFDLTTDPPLRVGLFRLPADAGAAPEHVIALVVHHISADGASMAPLAADLMTAYATETAGGTAELPPLPIQYADYALWHRELLGDEDDPTSRTAAQTAFWRETLVGAPESIELAADRPRPAVPSLRGTDLPFTVDADLHRRLAALAAATGVSLFMVVHAAFAVLLARLGSTRDVVLGTAVAGRGEPALDGMVGMFVNTLALRTEVDPDRSFRELLGAVRERDLAAFAHADVPFERLVQHLDPPRSTAHHPIFQVTLSLQNYTEPVLELPGLRITVEDLDRDATQFDLALDLREHTDGTDQAGIDAVLTYATDLFDPGTAEAMARRWVALLATVAGNADVRVGDLDLLLPEERSRLVPATDPRAAAATTTLPDLLARTAAAHPDRIALIAGESVLTYRELDRRATDVARLLVAAGAGPETVVALGLPRGADLWIGMWAAAKAGAAFLPVDPKHPSDRIEHMLTDSGALLGLTVAAHRDRLPGSAHWLVLDPVEDTAPAPASGDGRATPLPGTVHPDRPAWMIYTSGSTGIPKGVTVTHRGLVDLVAAQRDLLRLDERARVLQVASPSFDASVFEALMAFGTGAACVVAPPDVFGGTALAELIAAEQVTHMVITPSALSTLEPESTPSVRVLAVAGEAVGAEVVRRWARGRTMLNLYGPTETTIWATASAPLTPDAPVTIGGPVAGARAVVLDARLRPVPAGVAGELYLAGPGLARGYHGRADLNATRFVADPYGGAGERMYRTGDLVRWTRDGDLEYLGRTDFQVKVRGQRIELGEIDAVLTRAAGVDFAVTLGVAGPGGGTALAAYVVPEPGADLDLTRLRAHAAETLPGYMVPSAFVVLDAIPRNAVGKLDRAALPAPVFGGADTEYVAPATPTEQTLAALVADLLGRDRVGTRDSFFALGGDSILAIQLVSRAKQEGITLTPLQVFEHRTVAALAAAADDAGVAVVLEELPGGGVGELPPTPIVRYMIERGGDFDRFAQTAVLELPLGITAEQLHTTLAAVVDRHDMLRARLLRVDGDWRIVTGAPGTVDVAALVRRIEFPADADPVDLREFAVTELDAALNRLDPADGPVLQFLWLDPVGTAGARPRTGRLVVVAHHLVIDGVSWRILVPDLMAAWAQVSTGATPVLADTGTSMRRWAHALAEEARSERRRAELSYWQQVVAGPDPGLAARDLDPAIDQARTLTQVEVELPAELTTDLLTAVPALVHGGAEDGLLTGLALAVRAWRARRGTDTADVLVRLEGHGRQEDVIPGADLSRTIGWFTSIYPVRLPVAVDVDAALAGGAELGAAMRAVTHVMRAVPDKGLGFGMLRYLNSDTAPHLPPRLPGRIAFNYLGRYAAADIPAGLEGLGWLPTDDLGELPATEHPGVPLQAEVDVNAVVIDDRLRASFGFPATLLDRADVAELAESWVAALTALARFAHSPLGRETAEAEQRHLAEQAEVTPGAGLGLDVLLPIRLGGDAPALFCVHPSSGMAWTYLGLADALAPGRPIYGLQAPDLSGREPSPGSIEAFARRYLREIRAVQPDGPYHLLGWSYGGLIAHAMAAQLAAEGAEVGVLALLDADTADIDGDSIEPLTAGTFVHTFGAVFGIEDVPAAATAEQAAELIAARMGGAAVVDAATLERMAASYNASARTRTGYRRPVFPGDAVYFHATVDSSEIFGPDGWRPYITGRLTSHDIEATHDELTAPHVLPRIARLLDQHLGGTQ</sequence>
<keyword evidence="5" id="KW-0045">Antibiotic biosynthesis</keyword>
<dbReference type="Gene3D" id="3.40.50.12780">
    <property type="entry name" value="N-terminal domain of ligase-like"/>
    <property type="match status" value="1"/>
</dbReference>
<dbReference type="OrthoDB" id="4501954at2"/>
<evidence type="ECO:0000256" key="3">
    <source>
        <dbReference type="ARBA" id="ARBA00022553"/>
    </source>
</evidence>
<dbReference type="PANTHER" id="PTHR45527:SF1">
    <property type="entry name" value="FATTY ACID SYNTHASE"/>
    <property type="match status" value="1"/>
</dbReference>
<dbReference type="InterPro" id="IPR001242">
    <property type="entry name" value="Condensation_dom"/>
</dbReference>
<keyword evidence="8" id="KW-1185">Reference proteome</keyword>
<dbReference type="GO" id="GO:0003824">
    <property type="term" value="F:catalytic activity"/>
    <property type="evidence" value="ECO:0007669"/>
    <property type="project" value="InterPro"/>
</dbReference>
<evidence type="ECO:0000256" key="5">
    <source>
        <dbReference type="ARBA" id="ARBA00023194"/>
    </source>
</evidence>
<dbReference type="Pfam" id="PF00501">
    <property type="entry name" value="AMP-binding"/>
    <property type="match status" value="3"/>
</dbReference>
<keyword evidence="4" id="KW-0677">Repeat</keyword>
<dbReference type="InterPro" id="IPR045851">
    <property type="entry name" value="AMP-bd_C_sf"/>
</dbReference>
<dbReference type="InterPro" id="IPR000873">
    <property type="entry name" value="AMP-dep_synth/lig_dom"/>
</dbReference>
<dbReference type="InterPro" id="IPR020806">
    <property type="entry name" value="PKS_PP-bd"/>
</dbReference>
<dbReference type="Gene3D" id="3.30.559.30">
    <property type="entry name" value="Nonribosomal peptide synthetase, condensation domain"/>
    <property type="match status" value="5"/>
</dbReference>
<evidence type="ECO:0000256" key="1">
    <source>
        <dbReference type="ARBA" id="ARBA00001957"/>
    </source>
</evidence>
<dbReference type="GO" id="GO:0043041">
    <property type="term" value="P:amino acid activation for nonribosomal peptide biosynthetic process"/>
    <property type="evidence" value="ECO:0007669"/>
    <property type="project" value="TreeGrafter"/>
</dbReference>
<dbReference type="GeneID" id="61131930"/>
<dbReference type="PROSITE" id="PS00012">
    <property type="entry name" value="PHOSPHOPANTETHEINE"/>
    <property type="match status" value="3"/>
</dbReference>
<dbReference type="PROSITE" id="PS00455">
    <property type="entry name" value="AMP_BINDING"/>
    <property type="match status" value="3"/>
</dbReference>
<dbReference type="GO" id="GO:0072330">
    <property type="term" value="P:monocarboxylic acid biosynthetic process"/>
    <property type="evidence" value="ECO:0007669"/>
    <property type="project" value="UniProtKB-ARBA"/>
</dbReference>
<dbReference type="GO" id="GO:0031177">
    <property type="term" value="F:phosphopantetheine binding"/>
    <property type="evidence" value="ECO:0007669"/>
    <property type="project" value="InterPro"/>
</dbReference>
<dbReference type="InterPro" id="IPR020845">
    <property type="entry name" value="AMP-binding_CS"/>
</dbReference>
<dbReference type="SUPFAM" id="SSF47336">
    <property type="entry name" value="ACP-like"/>
    <property type="match status" value="3"/>
</dbReference>